<keyword evidence="1" id="KW-0472">Membrane</keyword>
<dbReference type="PANTHER" id="PTHR36840:SF1">
    <property type="entry name" value="BLL5714 PROTEIN"/>
    <property type="match status" value="1"/>
</dbReference>
<gene>
    <name evidence="2" type="ORF">GCM10009776_13410</name>
</gene>
<dbReference type="PANTHER" id="PTHR36840">
    <property type="entry name" value="BLL5714 PROTEIN"/>
    <property type="match status" value="1"/>
</dbReference>
<feature type="transmembrane region" description="Helical" evidence="1">
    <location>
        <begin position="359"/>
        <end position="378"/>
    </location>
</feature>
<feature type="transmembrane region" description="Helical" evidence="1">
    <location>
        <begin position="301"/>
        <end position="323"/>
    </location>
</feature>
<feature type="transmembrane region" description="Helical" evidence="1">
    <location>
        <begin position="226"/>
        <end position="248"/>
    </location>
</feature>
<proteinExistence type="predicted"/>
<name>A0ABN2QI68_9MICO</name>
<feature type="transmembrane region" description="Helical" evidence="1">
    <location>
        <begin position="80"/>
        <end position="100"/>
    </location>
</feature>
<keyword evidence="1" id="KW-0812">Transmembrane</keyword>
<dbReference type="RefSeq" id="WP_344092642.1">
    <property type="nucleotide sequence ID" value="NZ_BAAAOG010000002.1"/>
</dbReference>
<feature type="transmembrane region" description="Helical" evidence="1">
    <location>
        <begin position="49"/>
        <end position="68"/>
    </location>
</feature>
<dbReference type="Pfam" id="PF06772">
    <property type="entry name" value="LtrA"/>
    <property type="match status" value="1"/>
</dbReference>
<organism evidence="2 3">
    <name type="scientific">Microbacterium deminutum</name>
    <dbReference type="NCBI Taxonomy" id="344164"/>
    <lineage>
        <taxon>Bacteria</taxon>
        <taxon>Bacillati</taxon>
        <taxon>Actinomycetota</taxon>
        <taxon>Actinomycetes</taxon>
        <taxon>Micrococcales</taxon>
        <taxon>Microbacteriaceae</taxon>
        <taxon>Microbacterium</taxon>
    </lineage>
</organism>
<reference evidence="2 3" key="1">
    <citation type="journal article" date="2019" name="Int. J. Syst. Evol. Microbiol.">
        <title>The Global Catalogue of Microorganisms (GCM) 10K type strain sequencing project: providing services to taxonomists for standard genome sequencing and annotation.</title>
        <authorList>
            <consortium name="The Broad Institute Genomics Platform"/>
            <consortium name="The Broad Institute Genome Sequencing Center for Infectious Disease"/>
            <person name="Wu L."/>
            <person name="Ma J."/>
        </authorList>
    </citation>
    <scope>NUCLEOTIDE SEQUENCE [LARGE SCALE GENOMIC DNA]</scope>
    <source>
        <strain evidence="2 3">JCM 14901</strain>
    </source>
</reference>
<feature type="transmembrane region" description="Helical" evidence="1">
    <location>
        <begin position="163"/>
        <end position="185"/>
    </location>
</feature>
<keyword evidence="3" id="KW-1185">Reference proteome</keyword>
<evidence type="ECO:0000313" key="3">
    <source>
        <dbReference type="Proteomes" id="UP001499933"/>
    </source>
</evidence>
<feature type="transmembrane region" description="Helical" evidence="1">
    <location>
        <begin position="269"/>
        <end position="295"/>
    </location>
</feature>
<feature type="transmembrane region" description="Helical" evidence="1">
    <location>
        <begin position="138"/>
        <end position="157"/>
    </location>
</feature>
<feature type="transmembrane region" description="Helical" evidence="1">
    <location>
        <begin position="106"/>
        <end position="126"/>
    </location>
</feature>
<feature type="transmembrane region" description="Helical" evidence="1">
    <location>
        <begin position="20"/>
        <end position="37"/>
    </location>
</feature>
<evidence type="ECO:0000313" key="2">
    <source>
        <dbReference type="EMBL" id="GAA1952823.1"/>
    </source>
</evidence>
<feature type="transmembrane region" description="Helical" evidence="1">
    <location>
        <begin position="335"/>
        <end position="353"/>
    </location>
</feature>
<accession>A0ABN2QI68</accession>
<protein>
    <submittedName>
        <fullName evidence="2">Low temperature requirement protein A</fullName>
    </submittedName>
</protein>
<evidence type="ECO:0000256" key="1">
    <source>
        <dbReference type="SAM" id="Phobius"/>
    </source>
</evidence>
<feature type="transmembrane region" description="Helical" evidence="1">
    <location>
        <begin position="197"/>
        <end position="220"/>
    </location>
</feature>
<dbReference type="EMBL" id="BAAAOG010000002">
    <property type="protein sequence ID" value="GAA1952823.1"/>
    <property type="molecule type" value="Genomic_DNA"/>
</dbReference>
<sequence length="387" mass="41197">MHRRRAPLRTRKRDASRADWMELFFDLVFVALVGQLSSGLHHEPTFAELAVFLALFASVWWSWVNLTFTINIQEGLSRRALAGYMLAAMAAVGVMAVAAPEAIADRAWLFALGNAALRAVMLALWVRRSWNTGAGSRVRVLAYNGGTAVIWLVSAFTPSPFRFVLWAIAIAIEIVLLVVSAPGLLQRIGGINVEHLADRFGTLVIIALGESVLAIVIAISTTFTPLSAVVAVLSFVITAGLAWAMFMFGIDAMRTGLEQLVARGDARGVVETVAFLPFVLVAGIMMLAGAVSLAIEHPQSALPPSAAASLGGGVILFYGTNAAITRRYGTPWRSVLPWALPAVVLPLVVGIAALVIPAIWSVAAMAATIVAIVALSEIRARRVDAPA</sequence>
<comment type="caution">
    <text evidence="2">The sequence shown here is derived from an EMBL/GenBank/DDBJ whole genome shotgun (WGS) entry which is preliminary data.</text>
</comment>
<keyword evidence="1" id="KW-1133">Transmembrane helix</keyword>
<dbReference type="Proteomes" id="UP001499933">
    <property type="component" value="Unassembled WGS sequence"/>
</dbReference>
<dbReference type="InterPro" id="IPR010640">
    <property type="entry name" value="Low_temperature_requirement_A"/>
</dbReference>